<dbReference type="Proteomes" id="UP000829517">
    <property type="component" value="Unassembled WGS sequence"/>
</dbReference>
<evidence type="ECO:0000313" key="2">
    <source>
        <dbReference type="Proteomes" id="UP000829517"/>
    </source>
</evidence>
<keyword evidence="2" id="KW-1185">Reference proteome</keyword>
<dbReference type="EMBL" id="JAETXX010000011">
    <property type="protein sequence ID" value="MCF8716001.1"/>
    <property type="molecule type" value="Genomic_DNA"/>
</dbReference>
<reference evidence="1 2" key="1">
    <citation type="submission" date="2021-01" db="EMBL/GenBank/DDBJ databases">
        <title>Genome sequencing of Joostella atrarenae M1-2 (= KCTC 23194).</title>
        <authorList>
            <person name="Zakaria M.R."/>
            <person name="Lam M.Q."/>
            <person name="Chong C.S."/>
        </authorList>
    </citation>
    <scope>NUCLEOTIDE SEQUENCE [LARGE SCALE GENOMIC DNA]</scope>
    <source>
        <strain evidence="1 2">M1-2</strain>
    </source>
</reference>
<name>A0ABS9J6F8_9FLAO</name>
<evidence type="ECO:0000313" key="1">
    <source>
        <dbReference type="EMBL" id="MCF8716001.1"/>
    </source>
</evidence>
<protein>
    <submittedName>
        <fullName evidence="1">Uncharacterized protein</fullName>
    </submittedName>
</protein>
<comment type="caution">
    <text evidence="1">The sequence shown here is derived from an EMBL/GenBank/DDBJ whole genome shotgun (WGS) entry which is preliminary data.</text>
</comment>
<organism evidence="1 2">
    <name type="scientific">Joostella atrarenae</name>
    <dbReference type="NCBI Taxonomy" id="679257"/>
    <lineage>
        <taxon>Bacteria</taxon>
        <taxon>Pseudomonadati</taxon>
        <taxon>Bacteroidota</taxon>
        <taxon>Flavobacteriia</taxon>
        <taxon>Flavobacteriales</taxon>
        <taxon>Flavobacteriaceae</taxon>
        <taxon>Joostella</taxon>
    </lineage>
</organism>
<sequence>MREEELENNLETTNKVIPESIKKETLRALSFYPELKDVPIEFKFKEKLQKSFMQAQPDFKTLLRSAKKRKYIIFISSNFNIEGEEFNIHNVPKDVIIGWIGHELGHIIDYLNRSSLNLLIFGIKYIFIGKHIREAERAADTFAVSHGMGDYILNTKNFILNNTSLSETYKNRIKNLYLSPEDILQLTQELK</sequence>
<gene>
    <name evidence="1" type="ORF">JM658_14280</name>
</gene>
<accession>A0ABS9J6F8</accession>
<dbReference type="RefSeq" id="WP_236959966.1">
    <property type="nucleotide sequence ID" value="NZ_JAETXX010000011.1"/>
</dbReference>
<proteinExistence type="predicted"/>